<dbReference type="AlphaFoldDB" id="A0AAX3AMS0"/>
<dbReference type="InterPro" id="IPR029016">
    <property type="entry name" value="GAF-like_dom_sf"/>
</dbReference>
<dbReference type="InterPro" id="IPR003018">
    <property type="entry name" value="GAF"/>
</dbReference>
<dbReference type="PANTHER" id="PTHR34236">
    <property type="entry name" value="DIMETHYL SULFOXIDE REDUCTASE TRANSCRIPTIONAL ACTIVATOR"/>
    <property type="match status" value="1"/>
</dbReference>
<accession>A0AAX3AMS0</accession>
<protein>
    <submittedName>
        <fullName evidence="6">Helix-turn-helix domain-containing protein</fullName>
    </submittedName>
</protein>
<dbReference type="InterPro" id="IPR007050">
    <property type="entry name" value="HTH_bacterioopsin"/>
</dbReference>
<dbReference type="Pfam" id="PF04967">
    <property type="entry name" value="HTH_10"/>
    <property type="match status" value="1"/>
</dbReference>
<dbReference type="Gene3D" id="1.10.10.10">
    <property type="entry name" value="Winged helix-like DNA-binding domain superfamily/Winged helix DNA-binding domain"/>
    <property type="match status" value="1"/>
</dbReference>
<dbReference type="KEGG" id="hdo:MUK72_02065"/>
<dbReference type="SUPFAM" id="SSF55781">
    <property type="entry name" value="GAF domain-like"/>
    <property type="match status" value="1"/>
</dbReference>
<evidence type="ECO:0000313" key="7">
    <source>
        <dbReference type="Proteomes" id="UP000830542"/>
    </source>
</evidence>
<evidence type="ECO:0000259" key="5">
    <source>
        <dbReference type="Pfam" id="PF15915"/>
    </source>
</evidence>
<dbReference type="Pfam" id="PF15915">
    <property type="entry name" value="BAT"/>
    <property type="match status" value="1"/>
</dbReference>
<feature type="domain" description="GAF" evidence="4">
    <location>
        <begin position="7"/>
        <end position="175"/>
    </location>
</feature>
<feature type="domain" description="HTH bat-type" evidence="3">
    <location>
        <begin position="345"/>
        <end position="396"/>
    </location>
</feature>
<sequence length="405" mass="44104">MITTSVTREELASDICRHLVDERQYACAWIGVHDSEGAIVPLASAGATEYVTQILDGETEIGSSSEPALVSLDENDSVLIPSYEGASATDAPDAAGLETVANRMSDGNTDSDCDREQWERLASKHGFRSIGAVPIKHDQIRFGVLAVYATDSRQVDEREIAFISEYADTIGYALQATNWRETLLTSNTTHVEFTISDREIPLVALSRALSDSPTVEVTTVIPRNETEVLCVVTTSDSSKESLLDAASTVDAIRSIDVYETGGPVRCGVVSERPIPELTVVERGARFERTSITDGRASVSARLGETTSTKQIETRLGDVYESVSMTMVQTDPTRSPAESSDDCPPLTDRQRQVLEIALEMGYFERPRGKNAEELATMLDISRSTFTQHLRAAEQKTLGGAVDEGKR</sequence>
<dbReference type="Proteomes" id="UP000830542">
    <property type="component" value="Chromosome"/>
</dbReference>
<dbReference type="Pfam" id="PF13185">
    <property type="entry name" value="GAF_2"/>
    <property type="match status" value="1"/>
</dbReference>
<keyword evidence="2" id="KW-0804">Transcription</keyword>
<dbReference type="EMBL" id="CP095005">
    <property type="protein sequence ID" value="UOO95507.1"/>
    <property type="molecule type" value="Genomic_DNA"/>
</dbReference>
<keyword evidence="7" id="KW-1185">Reference proteome</keyword>
<organism evidence="6 7">
    <name type="scientific">Halococcus dombrowskii</name>
    <dbReference type="NCBI Taxonomy" id="179637"/>
    <lineage>
        <taxon>Archaea</taxon>
        <taxon>Methanobacteriati</taxon>
        <taxon>Methanobacteriota</taxon>
        <taxon>Stenosarchaea group</taxon>
        <taxon>Halobacteria</taxon>
        <taxon>Halobacteriales</taxon>
        <taxon>Halococcaceae</taxon>
        <taxon>Halococcus</taxon>
    </lineage>
</organism>
<proteinExistence type="predicted"/>
<evidence type="ECO:0000256" key="1">
    <source>
        <dbReference type="ARBA" id="ARBA00023015"/>
    </source>
</evidence>
<name>A0AAX3AMS0_HALDO</name>
<evidence type="ECO:0000256" key="2">
    <source>
        <dbReference type="ARBA" id="ARBA00023163"/>
    </source>
</evidence>
<evidence type="ECO:0000259" key="4">
    <source>
        <dbReference type="Pfam" id="PF13185"/>
    </source>
</evidence>
<evidence type="ECO:0000259" key="3">
    <source>
        <dbReference type="Pfam" id="PF04967"/>
    </source>
</evidence>
<dbReference type="PANTHER" id="PTHR34236:SF1">
    <property type="entry name" value="DIMETHYL SULFOXIDE REDUCTASE TRANSCRIPTIONAL ACTIVATOR"/>
    <property type="match status" value="1"/>
</dbReference>
<gene>
    <name evidence="6" type="ORF">MUK72_02065</name>
</gene>
<dbReference type="Gene3D" id="3.30.450.40">
    <property type="match status" value="1"/>
</dbReference>
<evidence type="ECO:0000313" key="6">
    <source>
        <dbReference type="EMBL" id="UOO95507.1"/>
    </source>
</evidence>
<dbReference type="InterPro" id="IPR036388">
    <property type="entry name" value="WH-like_DNA-bd_sf"/>
</dbReference>
<feature type="domain" description="Bacterioopsin transcriptional activator GAF and HTH associated" evidence="5">
    <location>
        <begin position="189"/>
        <end position="330"/>
    </location>
</feature>
<keyword evidence="1" id="KW-0805">Transcription regulation</keyword>
<dbReference type="RefSeq" id="WP_244703344.1">
    <property type="nucleotide sequence ID" value="NZ_CP095005.1"/>
</dbReference>
<dbReference type="GeneID" id="71760595"/>
<reference evidence="6" key="1">
    <citation type="submission" date="2022-04" db="EMBL/GenBank/DDBJ databases">
        <title>Sequencing and genomic assembly of Halococcus dombrowskii.</title>
        <authorList>
            <person name="Lim S.W."/>
            <person name="MacLea K.S."/>
        </authorList>
    </citation>
    <scope>NUCLEOTIDE SEQUENCE</scope>
    <source>
        <strain evidence="6">H4</strain>
    </source>
</reference>
<dbReference type="InterPro" id="IPR031803">
    <property type="entry name" value="BAT_GAF/HTH-assoc"/>
</dbReference>